<reference evidence="3" key="2">
    <citation type="submission" date="2020-10" db="UniProtKB">
        <authorList>
            <consortium name="WormBaseParasite"/>
        </authorList>
    </citation>
    <scope>IDENTIFICATION</scope>
</reference>
<dbReference type="SUPFAM" id="SSF48371">
    <property type="entry name" value="ARM repeat"/>
    <property type="match status" value="1"/>
</dbReference>
<dbReference type="AlphaFoldDB" id="A0A7E4VK82"/>
<feature type="compositionally biased region" description="Basic and acidic residues" evidence="1">
    <location>
        <begin position="295"/>
        <end position="306"/>
    </location>
</feature>
<dbReference type="GO" id="GO:0006446">
    <property type="term" value="P:regulation of translational initiation"/>
    <property type="evidence" value="ECO:0007669"/>
    <property type="project" value="TreeGrafter"/>
</dbReference>
<dbReference type="InterPro" id="IPR016024">
    <property type="entry name" value="ARM-type_fold"/>
</dbReference>
<dbReference type="GO" id="GO:0008494">
    <property type="term" value="F:translation activator activity"/>
    <property type="evidence" value="ECO:0007669"/>
    <property type="project" value="TreeGrafter"/>
</dbReference>
<dbReference type="PANTHER" id="PTHR23254:SF16">
    <property type="entry name" value="CBP80_20-DEPENDENT TRANSLATION INITIATION FACTOR"/>
    <property type="match status" value="1"/>
</dbReference>
<dbReference type="InterPro" id="IPR051367">
    <property type="entry name" value="mRNA_TranslReg/HistoneTransl"/>
</dbReference>
<protein>
    <submittedName>
        <fullName evidence="3">MIF4G domain-containing protein</fullName>
    </submittedName>
</protein>
<evidence type="ECO:0000256" key="1">
    <source>
        <dbReference type="SAM" id="MobiDB-lite"/>
    </source>
</evidence>
<dbReference type="GO" id="GO:0005829">
    <property type="term" value="C:cytosol"/>
    <property type="evidence" value="ECO:0007669"/>
    <property type="project" value="TreeGrafter"/>
</dbReference>
<dbReference type="Gene3D" id="1.25.40.180">
    <property type="match status" value="1"/>
</dbReference>
<proteinExistence type="predicted"/>
<organism evidence="2 3">
    <name type="scientific">Panagrellus redivivus</name>
    <name type="common">Microworm</name>
    <dbReference type="NCBI Taxonomy" id="6233"/>
    <lineage>
        <taxon>Eukaryota</taxon>
        <taxon>Metazoa</taxon>
        <taxon>Ecdysozoa</taxon>
        <taxon>Nematoda</taxon>
        <taxon>Chromadorea</taxon>
        <taxon>Rhabditida</taxon>
        <taxon>Tylenchina</taxon>
        <taxon>Panagrolaimomorpha</taxon>
        <taxon>Panagrolaimoidea</taxon>
        <taxon>Panagrolaimidae</taxon>
        <taxon>Panagrellus</taxon>
    </lineage>
</organism>
<dbReference type="WBParaSite" id="Pan_g21958.t1">
    <property type="protein sequence ID" value="Pan_g21958.t1"/>
    <property type="gene ID" value="Pan_g21958"/>
</dbReference>
<reference evidence="2" key="1">
    <citation type="journal article" date="2013" name="Genetics">
        <title>The draft genome and transcriptome of Panagrellus redivivus are shaped by the harsh demands of a free-living lifestyle.</title>
        <authorList>
            <person name="Srinivasan J."/>
            <person name="Dillman A.R."/>
            <person name="Macchietto M.G."/>
            <person name="Heikkinen L."/>
            <person name="Lakso M."/>
            <person name="Fracchia K.M."/>
            <person name="Antoshechkin I."/>
            <person name="Mortazavi A."/>
            <person name="Wong G."/>
            <person name="Sternberg P.W."/>
        </authorList>
    </citation>
    <scope>NUCLEOTIDE SEQUENCE [LARGE SCALE GENOMIC DNA]</scope>
    <source>
        <strain evidence="2">MT8872</strain>
    </source>
</reference>
<evidence type="ECO:0000313" key="2">
    <source>
        <dbReference type="Proteomes" id="UP000492821"/>
    </source>
</evidence>
<keyword evidence="2" id="KW-1185">Reference proteome</keyword>
<dbReference type="PANTHER" id="PTHR23254">
    <property type="entry name" value="EIF4G DOMAIN PROTEIN"/>
    <property type="match status" value="1"/>
</dbReference>
<dbReference type="Proteomes" id="UP000492821">
    <property type="component" value="Unassembled WGS sequence"/>
</dbReference>
<evidence type="ECO:0000313" key="3">
    <source>
        <dbReference type="WBParaSite" id="Pan_g21958.t1"/>
    </source>
</evidence>
<accession>A0A7E4VK82</accession>
<sequence>MQNKTDNRLRNVLNTLSHLADHGEIPVHAFGTLLRSANTEAIIEHLHQKWLSDANFSRLGAQIVFHFHTLDNHDVSSLTSGCLAHALRDYKCRDDIRGKSRVMFRNYVRTLNEFYTVYRHIDAYLAQTLVTPLFTCIETLLDDDPDDEDVKCACQILIASGHLLSEQNFGETTSIVMKCRTLLVSNGLQKSEETSNLLLAVADLWGAGWSRTRLPEILYTFHEDRGCFIDFFSKELPPSQLHSVAGSHRSRSSSGYESPARIQPLVVATGLKRHVEEPIPEGSRTSTPEGLLRIETPDRKETESVV</sequence>
<feature type="region of interest" description="Disordered" evidence="1">
    <location>
        <begin position="273"/>
        <end position="306"/>
    </location>
</feature>
<name>A0A7E4VK82_PANRE</name>